<accession>A0ABM7I6B7</accession>
<organism evidence="2 3">
    <name type="scientific">Mycolicibacterium mageritense</name>
    <name type="common">Mycobacterium mageritense</name>
    <dbReference type="NCBI Taxonomy" id="53462"/>
    <lineage>
        <taxon>Bacteria</taxon>
        <taxon>Bacillati</taxon>
        <taxon>Actinomycetota</taxon>
        <taxon>Actinomycetes</taxon>
        <taxon>Mycobacteriales</taxon>
        <taxon>Mycobacteriaceae</taxon>
        <taxon>Mycolicibacterium</taxon>
    </lineage>
</organism>
<sequence length="101" mass="11026">MTGIDTERRALVQARCEREPGGNPGLSRSGMQERPPSSALALPGWEATATRSTLVRACESEDLPAVPGAPRPVAHRLAEQAVAEAVHSWRAYRPRLDVSWR</sequence>
<name>A0ABM7I6B7_MYCME</name>
<protein>
    <submittedName>
        <fullName evidence="2">Uncharacterized protein</fullName>
    </submittedName>
</protein>
<evidence type="ECO:0000313" key="3">
    <source>
        <dbReference type="Proteomes" id="UP000465622"/>
    </source>
</evidence>
<evidence type="ECO:0000313" key="2">
    <source>
        <dbReference type="EMBL" id="BBX38484.1"/>
    </source>
</evidence>
<dbReference type="Proteomes" id="UP000465622">
    <property type="component" value="Chromosome"/>
</dbReference>
<keyword evidence="3" id="KW-1185">Reference proteome</keyword>
<proteinExistence type="predicted"/>
<feature type="region of interest" description="Disordered" evidence="1">
    <location>
        <begin position="13"/>
        <end position="40"/>
    </location>
</feature>
<evidence type="ECO:0000256" key="1">
    <source>
        <dbReference type="SAM" id="MobiDB-lite"/>
    </source>
</evidence>
<dbReference type="EMBL" id="AP022567">
    <property type="protein sequence ID" value="BBX38484.1"/>
    <property type="molecule type" value="Genomic_DNA"/>
</dbReference>
<reference evidence="2 3" key="1">
    <citation type="journal article" date="2019" name="Emerg. Microbes Infect.">
        <title>Comprehensive subspecies identification of 175 nontuberculous mycobacteria species based on 7547 genomic profiles.</title>
        <authorList>
            <person name="Matsumoto Y."/>
            <person name="Kinjo T."/>
            <person name="Motooka D."/>
            <person name="Nabeya D."/>
            <person name="Jung N."/>
            <person name="Uechi K."/>
            <person name="Horii T."/>
            <person name="Iida T."/>
            <person name="Fujita J."/>
            <person name="Nakamura S."/>
        </authorList>
    </citation>
    <scope>NUCLEOTIDE SEQUENCE [LARGE SCALE GENOMIC DNA]</scope>
    <source>
        <strain evidence="2 3">JCM 12375</strain>
    </source>
</reference>
<gene>
    <name evidence="2" type="ORF">MMAGJ_77660</name>
</gene>